<organism evidence="1 2">
    <name type="scientific">Coniosporium uncinatum</name>
    <dbReference type="NCBI Taxonomy" id="93489"/>
    <lineage>
        <taxon>Eukaryota</taxon>
        <taxon>Fungi</taxon>
        <taxon>Dikarya</taxon>
        <taxon>Ascomycota</taxon>
        <taxon>Pezizomycotina</taxon>
        <taxon>Dothideomycetes</taxon>
        <taxon>Dothideomycetes incertae sedis</taxon>
        <taxon>Coniosporium</taxon>
    </lineage>
</organism>
<comment type="caution">
    <text evidence="1">The sequence shown here is derived from an EMBL/GenBank/DDBJ whole genome shotgun (WGS) entry which is preliminary data.</text>
</comment>
<protein>
    <submittedName>
        <fullName evidence="1">Uncharacterized protein</fullName>
    </submittedName>
</protein>
<evidence type="ECO:0000313" key="2">
    <source>
        <dbReference type="Proteomes" id="UP001186974"/>
    </source>
</evidence>
<accession>A0ACC3DZ72</accession>
<dbReference type="Proteomes" id="UP001186974">
    <property type="component" value="Unassembled WGS sequence"/>
</dbReference>
<proteinExistence type="predicted"/>
<evidence type="ECO:0000313" key="1">
    <source>
        <dbReference type="EMBL" id="KAK3081896.1"/>
    </source>
</evidence>
<dbReference type="EMBL" id="JAWDJW010000041">
    <property type="protein sequence ID" value="KAK3081896.1"/>
    <property type="molecule type" value="Genomic_DNA"/>
</dbReference>
<gene>
    <name evidence="1" type="ORF">LTS18_013315</name>
</gene>
<reference evidence="1" key="1">
    <citation type="submission" date="2024-09" db="EMBL/GenBank/DDBJ databases">
        <title>Black Yeasts Isolated from many extreme environments.</title>
        <authorList>
            <person name="Coleine C."/>
            <person name="Stajich J.E."/>
            <person name="Selbmann L."/>
        </authorList>
    </citation>
    <scope>NUCLEOTIDE SEQUENCE</scope>
    <source>
        <strain evidence="1">CCFEE 5737</strain>
    </source>
</reference>
<sequence>MAFSCHASEVFSLYREISLDGLGIAISHTTDPYTKRTALFSGLEVKRPGGNIEEAEERPGRPGTTEVWKQRKQVFVGQEVLANSAIRAQVCSLDRALDAWRRTANKATSDGSPSIDRDAEGVTTEFLRNPRSHFYEDTLVYKWESNSPVLLLTNPFTESQVVGITSQMDNNMGEDWPQLDSTIPNSWDDATIPDKDAIWKDLCNFFSTRYSNSPVVGSGLSPNTVVCIDLESAKDDCGIYVGLQDDGTSDNLGFKFSRVHLDSIGDFCVQLQSGNLSWYDYEDLGVWTWTAEDGVKPFTWEEVTELE</sequence>
<keyword evidence="2" id="KW-1185">Reference proteome</keyword>
<name>A0ACC3DZ72_9PEZI</name>